<dbReference type="InterPro" id="IPR029044">
    <property type="entry name" value="Nucleotide-diphossugar_trans"/>
</dbReference>
<evidence type="ECO:0000259" key="1">
    <source>
        <dbReference type="Pfam" id="PF00535"/>
    </source>
</evidence>
<proteinExistence type="predicted"/>
<dbReference type="EMBL" id="SIJK02000001">
    <property type="protein sequence ID" value="MBP1464224.1"/>
    <property type="molecule type" value="Genomic_DNA"/>
</dbReference>
<comment type="caution">
    <text evidence="3">The sequence shown here is derived from an EMBL/GenBank/DDBJ whole genome shotgun (WGS) entry which is preliminary data.</text>
</comment>
<dbReference type="InterPro" id="IPR001173">
    <property type="entry name" value="Glyco_trans_2-like"/>
</dbReference>
<dbReference type="Pfam" id="PF13632">
    <property type="entry name" value="Glyco_trans_2_3"/>
    <property type="match status" value="1"/>
</dbReference>
<dbReference type="RefSeq" id="WP_167857178.1">
    <property type="nucleotide sequence ID" value="NZ_SIJK02000001.1"/>
</dbReference>
<dbReference type="SUPFAM" id="SSF53448">
    <property type="entry name" value="Nucleotide-diphospho-sugar transferases"/>
    <property type="match status" value="1"/>
</dbReference>
<dbReference type="Proteomes" id="UP001193081">
    <property type="component" value="Unassembled WGS sequence"/>
</dbReference>
<accession>A0ABS4D462</accession>
<protein>
    <submittedName>
        <fullName evidence="3">Glycosyltransferase family 2 protein</fullName>
    </submittedName>
</protein>
<sequence length="314" mass="35173">MNIVSVLIITHNSAHEIGPCLDTLAQHTRVPYEIIVVDNASADDTMDAIRRSGSLRLVTNTTNVGFAAAVNQATRLAGGRYLLLLNPDTQVYEGAIDRLVAFLDSHPSVGICAPRVLAVDGCLRHNCFAFETPWSFFWFGVGVGPLHRVRRWMLRRTNWNIAADTPQTVEAVTGAVMLVRRELFEQLGGLDERFFMYCEDGDFCYRAHQQGWKTMLVPDAVITHVRGASTPPDTPLLNGMIGTHLLRSRYCYTQKYWGRSAAWLLRWAYATVGLLFWLSGHVPLFGVTGDNLKTLGRLLWATPIPHPMHPDWKG</sequence>
<evidence type="ECO:0000259" key="2">
    <source>
        <dbReference type="Pfam" id="PF13632"/>
    </source>
</evidence>
<evidence type="ECO:0000313" key="4">
    <source>
        <dbReference type="Proteomes" id="UP001193081"/>
    </source>
</evidence>
<dbReference type="CDD" id="cd04186">
    <property type="entry name" value="GT_2_like_c"/>
    <property type="match status" value="1"/>
</dbReference>
<evidence type="ECO:0000313" key="3">
    <source>
        <dbReference type="EMBL" id="MBP1464224.1"/>
    </source>
</evidence>
<gene>
    <name evidence="3" type="ORF">EYB53_000750</name>
</gene>
<reference evidence="3 4" key="1">
    <citation type="submission" date="2021-03" db="EMBL/GenBank/DDBJ databases">
        <authorList>
            <person name="Grouzdev D.S."/>
        </authorList>
    </citation>
    <scope>NUCLEOTIDE SEQUENCE [LARGE SCALE GENOMIC DNA]</scope>
    <source>
        <strain evidence="3 4">M50-1</strain>
    </source>
</reference>
<dbReference type="Pfam" id="PF00535">
    <property type="entry name" value="Glycos_transf_2"/>
    <property type="match status" value="1"/>
</dbReference>
<dbReference type="PANTHER" id="PTHR43179">
    <property type="entry name" value="RHAMNOSYLTRANSFERASE WBBL"/>
    <property type="match status" value="1"/>
</dbReference>
<dbReference type="Gene3D" id="3.90.550.10">
    <property type="entry name" value="Spore Coat Polysaccharide Biosynthesis Protein SpsA, Chain A"/>
    <property type="match status" value="1"/>
</dbReference>
<dbReference type="PANTHER" id="PTHR43179:SF7">
    <property type="entry name" value="RHAMNOSYLTRANSFERASE WBBL"/>
    <property type="match status" value="1"/>
</dbReference>
<feature type="domain" description="Glycosyltransferase 2-like" evidence="2">
    <location>
        <begin position="149"/>
        <end position="288"/>
    </location>
</feature>
<keyword evidence="4" id="KW-1185">Reference proteome</keyword>
<name>A0ABS4D462_9CHLR</name>
<feature type="domain" description="Glycosyltransferase 2-like" evidence="1">
    <location>
        <begin position="5"/>
        <end position="118"/>
    </location>
</feature>
<organism evidence="3 4">
    <name type="scientific">Candidatus Chloroploca mongolica</name>
    <dbReference type="NCBI Taxonomy" id="2528176"/>
    <lineage>
        <taxon>Bacteria</taxon>
        <taxon>Bacillati</taxon>
        <taxon>Chloroflexota</taxon>
        <taxon>Chloroflexia</taxon>
        <taxon>Chloroflexales</taxon>
        <taxon>Chloroflexineae</taxon>
        <taxon>Oscillochloridaceae</taxon>
        <taxon>Candidatus Chloroploca</taxon>
    </lineage>
</organism>